<comment type="caution">
    <text evidence="1">The sequence shown here is derived from an EMBL/GenBank/DDBJ whole genome shotgun (WGS) entry which is preliminary data.</text>
</comment>
<sequence length="137" mass="14863">MPNYSKLLGKDLLVGQHHVQNHGGAAHCSRDFHEFCKEGYDYVCDTTEPTLHWSKDCGVMYYLSPAAGTGWHVYKYMLGQPPGDCKVGEHCHACADPPGKVSCTVKLHGGDCKEMAATPAEFGTNVSAPGMTKVSFI</sequence>
<gene>
    <name evidence="1" type="primary">nasB</name>
    <name evidence="1" type="ORF">SPIL2461_LOCUS3485</name>
</gene>
<proteinExistence type="predicted"/>
<organism evidence="1 2">
    <name type="scientific">Symbiodinium pilosum</name>
    <name type="common">Dinoflagellate</name>
    <dbReference type="NCBI Taxonomy" id="2952"/>
    <lineage>
        <taxon>Eukaryota</taxon>
        <taxon>Sar</taxon>
        <taxon>Alveolata</taxon>
        <taxon>Dinophyceae</taxon>
        <taxon>Suessiales</taxon>
        <taxon>Symbiodiniaceae</taxon>
        <taxon>Symbiodinium</taxon>
    </lineage>
</organism>
<accession>A0A812KJD8</accession>
<evidence type="ECO:0000313" key="2">
    <source>
        <dbReference type="Proteomes" id="UP000649617"/>
    </source>
</evidence>
<dbReference type="Proteomes" id="UP000649617">
    <property type="component" value="Unassembled WGS sequence"/>
</dbReference>
<dbReference type="OrthoDB" id="405902at2759"/>
<reference evidence="1" key="1">
    <citation type="submission" date="2021-02" db="EMBL/GenBank/DDBJ databases">
        <authorList>
            <person name="Dougan E. K."/>
            <person name="Rhodes N."/>
            <person name="Thang M."/>
            <person name="Chan C."/>
        </authorList>
    </citation>
    <scope>NUCLEOTIDE SEQUENCE</scope>
</reference>
<dbReference type="EMBL" id="CAJNIZ010004247">
    <property type="protein sequence ID" value="CAE7230614.1"/>
    <property type="molecule type" value="Genomic_DNA"/>
</dbReference>
<protein>
    <submittedName>
        <fullName evidence="1">NasB protein</fullName>
    </submittedName>
</protein>
<dbReference type="AlphaFoldDB" id="A0A812KJD8"/>
<keyword evidence="2" id="KW-1185">Reference proteome</keyword>
<name>A0A812KJD8_SYMPI</name>
<evidence type="ECO:0000313" key="1">
    <source>
        <dbReference type="EMBL" id="CAE7230614.1"/>
    </source>
</evidence>